<proteinExistence type="predicted"/>
<name>Q13YG8_PARXL</name>
<dbReference type="KEGG" id="bxe:Bxe_A2097"/>
<evidence type="ECO:0008006" key="4">
    <source>
        <dbReference type="Google" id="ProtNLM"/>
    </source>
</evidence>
<dbReference type="InterPro" id="IPR047914">
    <property type="entry name" value="TagK-like_C"/>
</dbReference>
<protein>
    <recommendedName>
        <fullName evidence="4">TagK domain-containing protein</fullName>
    </recommendedName>
</protein>
<dbReference type="PATRIC" id="fig|266265.5.peg.2442"/>
<feature type="compositionally biased region" description="Basic and acidic residues" evidence="1">
    <location>
        <begin position="31"/>
        <end position="60"/>
    </location>
</feature>
<sequence>MGNDMWASRLIRRDVDASARIEPGAAEAECELSRNSRFGREAEGDHPGVHESDSEHGVDEDLRGRNAIFGLIGAALASESGEPRQESDGVEQGAVDLIEVLHEQYRRALDDPHASLAVGWEGQPVFSTGVQPASHDEASAAAQPPHVGSIEAFLSGARFVEDVFGPLAADHEADFAAAEPVPEVLALFAPEEYLAAAARRARVLPPALARREHHTLGLDSPLPAQHCAAHGGVR</sequence>
<evidence type="ECO:0000313" key="2">
    <source>
        <dbReference type="EMBL" id="ABE30871.1"/>
    </source>
</evidence>
<dbReference type="OrthoDB" id="8613119at2"/>
<dbReference type="RefSeq" id="WP_011488484.1">
    <property type="nucleotide sequence ID" value="NC_007951.1"/>
</dbReference>
<dbReference type="NCBIfam" id="NF033419">
    <property type="entry name" value="T6SS_TagK_dom"/>
    <property type="match status" value="1"/>
</dbReference>
<dbReference type="eggNOG" id="ENOG5030VXW">
    <property type="taxonomic scope" value="Bacteria"/>
</dbReference>
<gene>
    <name evidence="2" type="ORF">Bxe_A2097</name>
</gene>
<feature type="region of interest" description="Disordered" evidence="1">
    <location>
        <begin position="25"/>
        <end position="60"/>
    </location>
</feature>
<reference evidence="2 3" key="1">
    <citation type="journal article" date="2006" name="Proc. Natl. Acad. Sci. U.S.A.">
        <title>Burkholderia xenovorans LB400 harbors a multi-replicon, 9.73-Mbp genome shaped for versatility.</title>
        <authorList>
            <person name="Chain P.S."/>
            <person name="Denef V.J."/>
            <person name="Konstantinidis K.T."/>
            <person name="Vergez L.M."/>
            <person name="Agullo L."/>
            <person name="Reyes V.L."/>
            <person name="Hauser L."/>
            <person name="Cordova M."/>
            <person name="Gomez L."/>
            <person name="Gonzalez M."/>
            <person name="Land M."/>
            <person name="Lao V."/>
            <person name="Larimer F."/>
            <person name="LiPuma J.J."/>
            <person name="Mahenthiralingam E."/>
            <person name="Malfatti S.A."/>
            <person name="Marx C.J."/>
            <person name="Parnell J.J."/>
            <person name="Ramette A."/>
            <person name="Richardson P."/>
            <person name="Seeger M."/>
            <person name="Smith D."/>
            <person name="Spilker T."/>
            <person name="Sul W.J."/>
            <person name="Tsoi T.V."/>
            <person name="Ulrich L.E."/>
            <person name="Zhulin I.B."/>
            <person name="Tiedje J.M."/>
        </authorList>
    </citation>
    <scope>NUCLEOTIDE SEQUENCE [LARGE SCALE GENOMIC DNA]</scope>
    <source>
        <strain evidence="2 3">LB400</strain>
    </source>
</reference>
<evidence type="ECO:0000256" key="1">
    <source>
        <dbReference type="SAM" id="MobiDB-lite"/>
    </source>
</evidence>
<dbReference type="AlphaFoldDB" id="Q13YG8"/>
<dbReference type="KEGG" id="bxb:DR64_4252"/>
<organism evidence="2 3">
    <name type="scientific">Paraburkholderia xenovorans (strain LB400)</name>
    <dbReference type="NCBI Taxonomy" id="266265"/>
    <lineage>
        <taxon>Bacteria</taxon>
        <taxon>Pseudomonadati</taxon>
        <taxon>Pseudomonadota</taxon>
        <taxon>Betaproteobacteria</taxon>
        <taxon>Burkholderiales</taxon>
        <taxon>Burkholderiaceae</taxon>
        <taxon>Paraburkholderia</taxon>
    </lineage>
</organism>
<accession>Q13YG8</accession>
<evidence type="ECO:0000313" key="3">
    <source>
        <dbReference type="Proteomes" id="UP000001817"/>
    </source>
</evidence>
<keyword evidence="3" id="KW-1185">Reference proteome</keyword>
<dbReference type="Proteomes" id="UP000001817">
    <property type="component" value="Chromosome 1"/>
</dbReference>
<dbReference type="EMBL" id="CP000270">
    <property type="protein sequence ID" value="ABE30871.1"/>
    <property type="molecule type" value="Genomic_DNA"/>
</dbReference>